<reference evidence="3" key="1">
    <citation type="journal article" date="2019" name="Int. J. Syst. Evol. Microbiol.">
        <title>The Global Catalogue of Microorganisms (GCM) 10K type strain sequencing project: providing services to taxonomists for standard genome sequencing and annotation.</title>
        <authorList>
            <consortium name="The Broad Institute Genomics Platform"/>
            <consortium name="The Broad Institute Genome Sequencing Center for Infectious Disease"/>
            <person name="Wu L."/>
            <person name="Ma J."/>
        </authorList>
    </citation>
    <scope>NUCLEOTIDE SEQUENCE [LARGE SCALE GENOMIC DNA]</scope>
    <source>
        <strain evidence="3">CGMCC 4.1469</strain>
    </source>
</reference>
<feature type="transmembrane region" description="Helical" evidence="1">
    <location>
        <begin position="42"/>
        <end position="59"/>
    </location>
</feature>
<evidence type="ECO:0000313" key="2">
    <source>
        <dbReference type="EMBL" id="MFC5453504.1"/>
    </source>
</evidence>
<comment type="caution">
    <text evidence="2">The sequence shown here is derived from an EMBL/GenBank/DDBJ whole genome shotgun (WGS) entry which is preliminary data.</text>
</comment>
<keyword evidence="1" id="KW-1133">Transmembrane helix</keyword>
<evidence type="ECO:0000256" key="1">
    <source>
        <dbReference type="SAM" id="Phobius"/>
    </source>
</evidence>
<gene>
    <name evidence="2" type="ORF">ACFQDI_01445</name>
</gene>
<protein>
    <submittedName>
        <fullName evidence="2">Uncharacterized protein</fullName>
    </submittedName>
</protein>
<keyword evidence="1" id="KW-0472">Membrane</keyword>
<keyword evidence="3" id="KW-1185">Reference proteome</keyword>
<dbReference type="EMBL" id="JBHSMQ010000001">
    <property type="protein sequence ID" value="MFC5453504.1"/>
    <property type="molecule type" value="Genomic_DNA"/>
</dbReference>
<accession>A0ABW0KJ60</accession>
<keyword evidence="1" id="KW-0812">Transmembrane</keyword>
<organism evidence="2 3">
    <name type="scientific">Prosthecobacter fluviatilis</name>
    <dbReference type="NCBI Taxonomy" id="445931"/>
    <lineage>
        <taxon>Bacteria</taxon>
        <taxon>Pseudomonadati</taxon>
        <taxon>Verrucomicrobiota</taxon>
        <taxon>Verrucomicrobiia</taxon>
        <taxon>Verrucomicrobiales</taxon>
        <taxon>Verrucomicrobiaceae</taxon>
        <taxon>Prosthecobacter</taxon>
    </lineage>
</organism>
<proteinExistence type="predicted"/>
<name>A0ABW0KJ60_9BACT</name>
<evidence type="ECO:0000313" key="3">
    <source>
        <dbReference type="Proteomes" id="UP001596052"/>
    </source>
</evidence>
<dbReference type="Proteomes" id="UP001596052">
    <property type="component" value="Unassembled WGS sequence"/>
</dbReference>
<sequence length="86" mass="9668">MNPSICRTLSTICFQAGMLSVILSIWSWWFFNGDTPEQEAHAERLGIFIGLWAPTLLILSNRFDRYADKAKDLPGLSSESETSDEA</sequence>
<feature type="transmembrane region" description="Helical" evidence="1">
    <location>
        <begin position="12"/>
        <end position="30"/>
    </location>
</feature>
<dbReference type="RefSeq" id="WP_377162644.1">
    <property type="nucleotide sequence ID" value="NZ_JBHSMQ010000001.1"/>
</dbReference>